<dbReference type="AlphaFoldDB" id="A0A0A9CQM5"/>
<reference evidence="1" key="1">
    <citation type="submission" date="2014-09" db="EMBL/GenBank/DDBJ databases">
        <authorList>
            <person name="Magalhaes I.L.F."/>
            <person name="Oliveira U."/>
            <person name="Santos F.R."/>
            <person name="Vidigal T.H.D.A."/>
            <person name="Brescovit A.D."/>
            <person name="Santos A.J."/>
        </authorList>
    </citation>
    <scope>NUCLEOTIDE SEQUENCE</scope>
    <source>
        <tissue evidence="1">Shoot tissue taken approximately 20 cm above the soil surface</tissue>
    </source>
</reference>
<accession>A0A0A9CQM5</accession>
<dbReference type="EMBL" id="GBRH01221152">
    <property type="protein sequence ID" value="JAD76743.1"/>
    <property type="molecule type" value="Transcribed_RNA"/>
</dbReference>
<protein>
    <submittedName>
        <fullName evidence="1">SDG920</fullName>
    </submittedName>
</protein>
<organism evidence="1">
    <name type="scientific">Arundo donax</name>
    <name type="common">Giant reed</name>
    <name type="synonym">Donax arundinaceus</name>
    <dbReference type="NCBI Taxonomy" id="35708"/>
    <lineage>
        <taxon>Eukaryota</taxon>
        <taxon>Viridiplantae</taxon>
        <taxon>Streptophyta</taxon>
        <taxon>Embryophyta</taxon>
        <taxon>Tracheophyta</taxon>
        <taxon>Spermatophyta</taxon>
        <taxon>Magnoliopsida</taxon>
        <taxon>Liliopsida</taxon>
        <taxon>Poales</taxon>
        <taxon>Poaceae</taxon>
        <taxon>PACMAD clade</taxon>
        <taxon>Arundinoideae</taxon>
        <taxon>Arundineae</taxon>
        <taxon>Arundo</taxon>
    </lineage>
</organism>
<reference evidence="1" key="2">
    <citation type="journal article" date="2015" name="Data Brief">
        <title>Shoot transcriptome of the giant reed, Arundo donax.</title>
        <authorList>
            <person name="Barrero R.A."/>
            <person name="Guerrero F.D."/>
            <person name="Moolhuijzen P."/>
            <person name="Goolsby J.A."/>
            <person name="Tidwell J."/>
            <person name="Bellgard S.E."/>
            <person name="Bellgard M.I."/>
        </authorList>
    </citation>
    <scope>NUCLEOTIDE SEQUENCE</scope>
    <source>
        <tissue evidence="1">Shoot tissue taken approximately 20 cm above the soil surface</tissue>
    </source>
</reference>
<evidence type="ECO:0000313" key="1">
    <source>
        <dbReference type="EMBL" id="JAD76743.1"/>
    </source>
</evidence>
<sequence length="50" mass="5817">MQLSAVMWEDSSTIVARQTSMHKMFYGTMMTRGCHTLCFSLLKISLHYRS</sequence>
<name>A0A0A9CQM5_ARUDO</name>
<proteinExistence type="predicted"/>